<gene>
    <name evidence="3" type="ORF">AB1Y20_021984</name>
</gene>
<feature type="transmembrane region" description="Helical" evidence="1">
    <location>
        <begin position="43"/>
        <end position="65"/>
    </location>
</feature>
<keyword evidence="1" id="KW-0472">Membrane</keyword>
<evidence type="ECO:0000313" key="3">
    <source>
        <dbReference type="EMBL" id="KAL1520398.1"/>
    </source>
</evidence>
<dbReference type="Proteomes" id="UP001515480">
    <property type="component" value="Unassembled WGS sequence"/>
</dbReference>
<evidence type="ECO:0000256" key="1">
    <source>
        <dbReference type="SAM" id="Phobius"/>
    </source>
</evidence>
<feature type="transmembrane region" description="Helical" evidence="1">
    <location>
        <begin position="85"/>
        <end position="103"/>
    </location>
</feature>
<protein>
    <submittedName>
        <fullName evidence="3">Uncharacterized protein</fullName>
    </submittedName>
</protein>
<keyword evidence="4" id="KW-1185">Reference proteome</keyword>
<feature type="signal peptide" evidence="2">
    <location>
        <begin position="1"/>
        <end position="15"/>
    </location>
</feature>
<feature type="transmembrane region" description="Helical" evidence="1">
    <location>
        <begin position="123"/>
        <end position="150"/>
    </location>
</feature>
<proteinExistence type="predicted"/>
<keyword evidence="1" id="KW-1133">Transmembrane helix</keyword>
<keyword evidence="2" id="KW-0732">Signal</keyword>
<comment type="caution">
    <text evidence="3">The sequence shown here is derived from an EMBL/GenBank/DDBJ whole genome shotgun (WGS) entry which is preliminary data.</text>
</comment>
<dbReference type="AlphaFoldDB" id="A0AB34JFW0"/>
<feature type="transmembrane region" description="Helical" evidence="1">
    <location>
        <begin position="241"/>
        <end position="262"/>
    </location>
</feature>
<accession>A0AB34JFW0</accession>
<sequence length="292" mass="31503">MFYLELLVTIGLAYAVSEAWRPAGRRWELLRALCSCSCASVHGVAMAAGSLGTLLLLCLAGFVELPPMEGASAREAEGQRRARRAGALIMLAFIALAYADVRARVGADSRVSWLWFLRAAAAAALKTCFLYGPLVALLVALPAALLLVVLQARGHDVRLLVAPVEFCLSYGPYVACYWVIKRDFARSPAAQLPILPLAAGEGAGGGGGWCDAFRRDLEMDAMLRGSSPAKRRGALWHVCKWVVAVWCLMMLYVCIALTVVVFDEDDEGVVISVRDGEEGEVVESLLVAFPQE</sequence>
<feature type="chain" id="PRO_5044189119" evidence="2">
    <location>
        <begin position="16"/>
        <end position="292"/>
    </location>
</feature>
<organism evidence="3 4">
    <name type="scientific">Prymnesium parvum</name>
    <name type="common">Toxic golden alga</name>
    <dbReference type="NCBI Taxonomy" id="97485"/>
    <lineage>
        <taxon>Eukaryota</taxon>
        <taxon>Haptista</taxon>
        <taxon>Haptophyta</taxon>
        <taxon>Prymnesiophyceae</taxon>
        <taxon>Prymnesiales</taxon>
        <taxon>Prymnesiaceae</taxon>
        <taxon>Prymnesium</taxon>
    </lineage>
</organism>
<keyword evidence="1" id="KW-0812">Transmembrane</keyword>
<evidence type="ECO:0000256" key="2">
    <source>
        <dbReference type="SAM" id="SignalP"/>
    </source>
</evidence>
<reference evidence="3 4" key="1">
    <citation type="journal article" date="2024" name="Science">
        <title>Giant polyketide synthase enzymes in the biosynthesis of giant marine polyether toxins.</title>
        <authorList>
            <person name="Fallon T.R."/>
            <person name="Shende V.V."/>
            <person name="Wierzbicki I.H."/>
            <person name="Pendleton A.L."/>
            <person name="Watervoot N.F."/>
            <person name="Auber R.P."/>
            <person name="Gonzalez D.J."/>
            <person name="Wisecaver J.H."/>
            <person name="Moore B.S."/>
        </authorList>
    </citation>
    <scope>NUCLEOTIDE SEQUENCE [LARGE SCALE GENOMIC DNA]</scope>
    <source>
        <strain evidence="3 4">12B1</strain>
    </source>
</reference>
<evidence type="ECO:0000313" key="4">
    <source>
        <dbReference type="Proteomes" id="UP001515480"/>
    </source>
</evidence>
<name>A0AB34JFW0_PRYPA</name>
<dbReference type="EMBL" id="JBGBPQ010000008">
    <property type="protein sequence ID" value="KAL1520398.1"/>
    <property type="molecule type" value="Genomic_DNA"/>
</dbReference>